<comment type="caution">
    <text evidence="1">The sequence shown here is derived from an EMBL/GenBank/DDBJ whole genome shotgun (WGS) entry which is preliminary data.</text>
</comment>
<dbReference type="EMBL" id="BPLR01001916">
    <property type="protein sequence ID" value="GIX67977.1"/>
    <property type="molecule type" value="Genomic_DNA"/>
</dbReference>
<dbReference type="AlphaFoldDB" id="A0AAV4M870"/>
<accession>A0AAV4M870</accession>
<reference evidence="1 2" key="1">
    <citation type="submission" date="2021-06" db="EMBL/GenBank/DDBJ databases">
        <title>Caerostris extrusa draft genome.</title>
        <authorList>
            <person name="Kono N."/>
            <person name="Arakawa K."/>
        </authorList>
    </citation>
    <scope>NUCLEOTIDE SEQUENCE [LARGE SCALE GENOMIC DNA]</scope>
</reference>
<proteinExistence type="predicted"/>
<protein>
    <submittedName>
        <fullName evidence="1">Uncharacterized protein</fullName>
    </submittedName>
</protein>
<gene>
    <name evidence="1" type="ORF">CEXT_657041</name>
</gene>
<keyword evidence="2" id="KW-1185">Reference proteome</keyword>
<evidence type="ECO:0000313" key="1">
    <source>
        <dbReference type="EMBL" id="GIX67977.1"/>
    </source>
</evidence>
<name>A0AAV4M870_CAEEX</name>
<evidence type="ECO:0000313" key="2">
    <source>
        <dbReference type="Proteomes" id="UP001054945"/>
    </source>
</evidence>
<organism evidence="1 2">
    <name type="scientific">Caerostris extrusa</name>
    <name type="common">Bark spider</name>
    <name type="synonym">Caerostris bankana</name>
    <dbReference type="NCBI Taxonomy" id="172846"/>
    <lineage>
        <taxon>Eukaryota</taxon>
        <taxon>Metazoa</taxon>
        <taxon>Ecdysozoa</taxon>
        <taxon>Arthropoda</taxon>
        <taxon>Chelicerata</taxon>
        <taxon>Arachnida</taxon>
        <taxon>Araneae</taxon>
        <taxon>Araneomorphae</taxon>
        <taxon>Entelegynae</taxon>
        <taxon>Araneoidea</taxon>
        <taxon>Araneidae</taxon>
        <taxon>Caerostris</taxon>
    </lineage>
</organism>
<dbReference type="Proteomes" id="UP001054945">
    <property type="component" value="Unassembled WGS sequence"/>
</dbReference>
<sequence>MTTPLHLARQSIPTPYPIPIVRMRVKYPFSTWDFTQRSPYLRLEGLLHSGPDELTGELRLKEPEGLPPYRWSIDRLRLKSSEARA</sequence>